<dbReference type="FunFam" id="3.40.50.920:FF:000002">
    <property type="entry name" value="1-deoxy-D-xylulose-5-phosphate synthase"/>
    <property type="match status" value="1"/>
</dbReference>
<evidence type="ECO:0000256" key="4">
    <source>
        <dbReference type="ARBA" id="ARBA00022679"/>
    </source>
</evidence>
<dbReference type="GO" id="GO:0030976">
    <property type="term" value="F:thiamine pyrophosphate binding"/>
    <property type="evidence" value="ECO:0007669"/>
    <property type="project" value="UniProtKB-UniRule"/>
</dbReference>
<evidence type="ECO:0000256" key="1">
    <source>
        <dbReference type="ARBA" id="ARBA00004980"/>
    </source>
</evidence>
<keyword evidence="5 11" id="KW-0479">Metal-binding</keyword>
<dbReference type="SMART" id="SM00861">
    <property type="entry name" value="Transket_pyr"/>
    <property type="match status" value="1"/>
</dbReference>
<dbReference type="InterPro" id="IPR005475">
    <property type="entry name" value="Transketolase-like_Pyr-bd"/>
</dbReference>
<name>A0A1Q8SW99_9GAMM</name>
<comment type="pathway">
    <text evidence="1 11">Metabolic intermediate biosynthesis; 1-deoxy-D-xylulose 5-phosphate biosynthesis; 1-deoxy-D-xylulose 5-phosphate from D-glyceraldehyde 3-phosphate and pyruvate: step 1/1.</text>
</comment>
<evidence type="ECO:0000313" key="15">
    <source>
        <dbReference type="Proteomes" id="UP000186878"/>
    </source>
</evidence>
<evidence type="ECO:0000256" key="3">
    <source>
        <dbReference type="ARBA" id="ARBA00011738"/>
    </source>
</evidence>
<feature type="binding site" evidence="11">
    <location>
        <position position="296"/>
    </location>
    <ligand>
        <name>thiamine diphosphate</name>
        <dbReference type="ChEBI" id="CHEBI:58937"/>
    </ligand>
</feature>
<dbReference type="GO" id="GO:0016114">
    <property type="term" value="P:terpenoid biosynthetic process"/>
    <property type="evidence" value="ECO:0007669"/>
    <property type="project" value="UniProtKB-UniRule"/>
</dbReference>
<dbReference type="PROSITE" id="PS00802">
    <property type="entry name" value="TRANSKETOLASE_2"/>
    <property type="match status" value="1"/>
</dbReference>
<feature type="binding site" evidence="11">
    <location>
        <position position="416"/>
    </location>
    <ligand>
        <name>thiamine diphosphate</name>
        <dbReference type="ChEBI" id="CHEBI:58937"/>
    </ligand>
</feature>
<dbReference type="AlphaFoldDB" id="A0A1Q8SW99"/>
<dbReference type="Gene3D" id="3.40.50.920">
    <property type="match status" value="1"/>
</dbReference>
<dbReference type="HAMAP" id="MF_00315">
    <property type="entry name" value="DXP_synth"/>
    <property type="match status" value="1"/>
</dbReference>
<dbReference type="SUPFAM" id="SSF52518">
    <property type="entry name" value="Thiamin diphosphate-binding fold (THDP-binding)"/>
    <property type="match status" value="2"/>
</dbReference>
<comment type="caution">
    <text evidence="14">The sequence shown here is derived from an EMBL/GenBank/DDBJ whole genome shotgun (WGS) entry which is preliminary data.</text>
</comment>
<feature type="domain" description="Transketolase-like pyrimidine-binding" evidence="13">
    <location>
        <begin position="365"/>
        <end position="529"/>
    </location>
</feature>
<evidence type="ECO:0000259" key="13">
    <source>
        <dbReference type="SMART" id="SM00861"/>
    </source>
</evidence>
<dbReference type="Proteomes" id="UP000186878">
    <property type="component" value="Unassembled WGS sequence"/>
</dbReference>
<gene>
    <name evidence="11" type="primary">dxs</name>
    <name evidence="14" type="ORF">BTW07_01785</name>
</gene>
<evidence type="ECO:0000256" key="11">
    <source>
        <dbReference type="HAMAP-Rule" id="MF_00315"/>
    </source>
</evidence>
<dbReference type="FunFam" id="3.40.50.970:FF:000005">
    <property type="entry name" value="1-deoxy-D-xylulose-5-phosphate synthase"/>
    <property type="match status" value="1"/>
</dbReference>
<dbReference type="GO" id="GO:0008661">
    <property type="term" value="F:1-deoxy-D-xylulose-5-phosphate synthase activity"/>
    <property type="evidence" value="ECO:0007669"/>
    <property type="project" value="UniProtKB-UniRule"/>
</dbReference>
<dbReference type="InterPro" id="IPR029061">
    <property type="entry name" value="THDP-binding"/>
</dbReference>
<feature type="binding site" evidence="11">
    <location>
        <position position="189"/>
    </location>
    <ligand>
        <name>thiamine diphosphate</name>
        <dbReference type="ChEBI" id="CHEBI:58937"/>
    </ligand>
</feature>
<dbReference type="NCBIfam" id="NF003933">
    <property type="entry name" value="PRK05444.2-2"/>
    <property type="match status" value="1"/>
</dbReference>
<comment type="function">
    <text evidence="10 11">Catalyzes the acyloin condensation reaction between C atoms 2 and 3 of pyruvate and glyceraldehyde 3-phosphate to yield 1-deoxy-D-xylulose-5-phosphate (DXP).</text>
</comment>
<dbReference type="EC" id="2.2.1.7" evidence="11"/>
<dbReference type="STRING" id="404433.BTW07_01785"/>
<comment type="similarity">
    <text evidence="2 11">Belongs to the transketolase family. DXPS subfamily.</text>
</comment>
<keyword evidence="7 11" id="KW-0784">Thiamine biosynthesis</keyword>
<feature type="binding site" evidence="11">
    <location>
        <position position="160"/>
    </location>
    <ligand>
        <name>Mg(2+)</name>
        <dbReference type="ChEBI" id="CHEBI:18420"/>
    </ligand>
</feature>
<dbReference type="GO" id="GO:0019288">
    <property type="term" value="P:isopentenyl diphosphate biosynthetic process, methylerythritol 4-phosphate pathway"/>
    <property type="evidence" value="ECO:0007669"/>
    <property type="project" value="TreeGrafter"/>
</dbReference>
<feature type="region of interest" description="Disordered" evidence="12">
    <location>
        <begin position="311"/>
        <end position="364"/>
    </location>
</feature>
<evidence type="ECO:0000256" key="8">
    <source>
        <dbReference type="ARBA" id="ARBA00023052"/>
    </source>
</evidence>
<feature type="binding site" evidence="11">
    <location>
        <begin position="161"/>
        <end position="162"/>
    </location>
    <ligand>
        <name>thiamine diphosphate</name>
        <dbReference type="ChEBI" id="CHEBI:58937"/>
    </ligand>
</feature>
<dbReference type="SUPFAM" id="SSF52922">
    <property type="entry name" value="TK C-terminal domain-like"/>
    <property type="match status" value="1"/>
</dbReference>
<evidence type="ECO:0000313" key="14">
    <source>
        <dbReference type="EMBL" id="OLO05703.1"/>
    </source>
</evidence>
<keyword evidence="8 11" id="KW-0786">Thiamine pyrophosphate</keyword>
<keyword evidence="9 11" id="KW-0414">Isoprene biosynthesis</keyword>
<feature type="compositionally biased region" description="Basic and acidic residues" evidence="12">
    <location>
        <begin position="342"/>
        <end position="361"/>
    </location>
</feature>
<accession>A0A1Q8SW99</accession>
<comment type="subunit">
    <text evidence="3 11">Homodimer.</text>
</comment>
<feature type="binding site" evidence="11">
    <location>
        <begin position="129"/>
        <end position="131"/>
    </location>
    <ligand>
        <name>thiamine diphosphate</name>
        <dbReference type="ChEBI" id="CHEBI:58937"/>
    </ligand>
</feature>
<evidence type="ECO:0000256" key="5">
    <source>
        <dbReference type="ARBA" id="ARBA00022723"/>
    </source>
</evidence>
<dbReference type="PANTHER" id="PTHR43322">
    <property type="entry name" value="1-D-DEOXYXYLULOSE 5-PHOSPHATE SYNTHASE-RELATED"/>
    <property type="match status" value="1"/>
</dbReference>
<evidence type="ECO:0000256" key="2">
    <source>
        <dbReference type="ARBA" id="ARBA00011081"/>
    </source>
</evidence>
<dbReference type="PANTHER" id="PTHR43322:SF5">
    <property type="entry name" value="1-DEOXY-D-XYLULOSE-5-PHOSPHATE SYNTHASE, CHLOROPLASTIC"/>
    <property type="match status" value="1"/>
</dbReference>
<reference evidence="14 15" key="1">
    <citation type="submission" date="2016-12" db="EMBL/GenBank/DDBJ databases">
        <title>Draft genome sequences of strains Salinicola socius SMB35, Salinicola sp. MH3R3-1 and Chromohalobacter sp. SMB17 from the Verkhnekamsk potash mining region of Russia.</title>
        <authorList>
            <person name="Mavrodi D.V."/>
            <person name="Olsson B.E."/>
            <person name="Korsakova E.S."/>
            <person name="Pyankova A."/>
            <person name="Mavrodi O.V."/>
            <person name="Plotnikova E.G."/>
        </authorList>
    </citation>
    <scope>NUCLEOTIDE SEQUENCE [LARGE SCALE GENOMIC DNA]</scope>
    <source>
        <strain evidence="14 15">SMB35</strain>
    </source>
</reference>
<dbReference type="OrthoDB" id="9803371at2"/>
<dbReference type="GO" id="GO:0005829">
    <property type="term" value="C:cytosol"/>
    <property type="evidence" value="ECO:0007669"/>
    <property type="project" value="TreeGrafter"/>
</dbReference>
<protein>
    <recommendedName>
        <fullName evidence="11">1-deoxy-D-xylulose-5-phosphate synthase</fullName>
        <ecNumber evidence="11">2.2.1.7</ecNumber>
    </recommendedName>
    <alternativeName>
        <fullName evidence="11">1-deoxyxylulose-5-phosphate synthase</fullName>
        <shortName evidence="11">DXP synthase</shortName>
        <shortName evidence="11">DXPS</shortName>
    </alternativeName>
</protein>
<evidence type="ECO:0000256" key="7">
    <source>
        <dbReference type="ARBA" id="ARBA00022977"/>
    </source>
</evidence>
<evidence type="ECO:0000256" key="9">
    <source>
        <dbReference type="ARBA" id="ARBA00023229"/>
    </source>
</evidence>
<feature type="binding site" evidence="11">
    <location>
        <position position="189"/>
    </location>
    <ligand>
        <name>Mg(2+)</name>
        <dbReference type="ChEBI" id="CHEBI:18420"/>
    </ligand>
</feature>
<organism evidence="14 15">
    <name type="scientific">Salinicola socius</name>
    <dbReference type="NCBI Taxonomy" id="404433"/>
    <lineage>
        <taxon>Bacteria</taxon>
        <taxon>Pseudomonadati</taxon>
        <taxon>Pseudomonadota</taxon>
        <taxon>Gammaproteobacteria</taxon>
        <taxon>Oceanospirillales</taxon>
        <taxon>Halomonadaceae</taxon>
        <taxon>Salinicola</taxon>
    </lineage>
</organism>
<comment type="cofactor">
    <cofactor evidence="11">
        <name>thiamine diphosphate</name>
        <dbReference type="ChEBI" id="CHEBI:58937"/>
    </cofactor>
    <text evidence="11">Binds 1 thiamine pyrophosphate per subunit.</text>
</comment>
<comment type="cofactor">
    <cofactor evidence="11">
        <name>Mg(2+)</name>
        <dbReference type="ChEBI" id="CHEBI:18420"/>
    </cofactor>
    <text evidence="11">Binds 1 Mg(2+) ion per subunit.</text>
</comment>
<dbReference type="InterPro" id="IPR020826">
    <property type="entry name" value="Transketolase_BS"/>
</dbReference>
<sequence length="676" mass="72991">MSMKLFDEIPTQRPLTPLLDTLESPAALRDMSLSQQRQVADELRAYLLYSVGCSGGHFGAGLGVVELTVALHRALETPHDRLLWDVGHQAYPHKILTGRREALSSIRQYGGLAAFPRREESPYDTFGVGHSSTSISAALGMALSARTKGEKRRVCAVIGDGALTAGMAFEALAHAGHVDANLLVVLNDNEMSISENVGGMASYLTRILTSKPYAAMRENGKRVLSHLPGALEFARRTEEHVKGMIGPATLFEEMGFNYLGPIDGHDLAALNQALETVRDLDGPQFLHVRTRKGRGFRPAEADPIGFHAITKLEKTPPRPPAMDATTPPSSALGAPLTSDPGPKSRSEDMSRPKPRSEDMSRPKPRKYCNVFGDWLCDMAAADPRLIGITPAMREGSDLIRFSQLYPERYFDVAIAEQHAVTLAAGMACEAMKPVVAIYSTFLQRGYDQLVHDIAVQHLDVTFAIDRAGLVGEDGPTHHGALDLSFLRCIPGMLILAPADEAECRAMLSTAYDHDGPAAVRYPRGTGPGSEIPTDLVARIPVGKAELRREATAQQDARIALLAFGSLNTPASDVAERLNATHLNMRSVKPLDREAILKAARDHDLLVTLEENVVAGGAGSGVVELLAAEGVQVQVLNLGIPDTFVEHGKPAELLRDCGLDADGIEAAIRLRLHTNND</sequence>
<feature type="binding site" evidence="11">
    <location>
        <position position="88"/>
    </location>
    <ligand>
        <name>thiamine diphosphate</name>
        <dbReference type="ChEBI" id="CHEBI:58937"/>
    </ligand>
</feature>
<dbReference type="GO" id="GO:0009228">
    <property type="term" value="P:thiamine biosynthetic process"/>
    <property type="evidence" value="ECO:0007669"/>
    <property type="project" value="UniProtKB-UniRule"/>
</dbReference>
<dbReference type="Pfam" id="PF02780">
    <property type="entry name" value="Transketolase_C"/>
    <property type="match status" value="1"/>
</dbReference>
<evidence type="ECO:0000256" key="10">
    <source>
        <dbReference type="ARBA" id="ARBA00055605"/>
    </source>
</evidence>
<keyword evidence="15" id="KW-1185">Reference proteome</keyword>
<evidence type="ECO:0000256" key="12">
    <source>
        <dbReference type="SAM" id="MobiDB-lite"/>
    </source>
</evidence>
<keyword evidence="4 11" id="KW-0808">Transferase</keyword>
<dbReference type="Gene3D" id="3.40.50.970">
    <property type="match status" value="2"/>
</dbReference>
<evidence type="ECO:0000256" key="6">
    <source>
        <dbReference type="ARBA" id="ARBA00022842"/>
    </source>
</evidence>
<dbReference type="CDD" id="cd07033">
    <property type="entry name" value="TPP_PYR_DXS_TK_like"/>
    <property type="match status" value="1"/>
</dbReference>
<dbReference type="Pfam" id="PF02779">
    <property type="entry name" value="Transket_pyr"/>
    <property type="match status" value="1"/>
</dbReference>
<dbReference type="InterPro" id="IPR033248">
    <property type="entry name" value="Transketolase_C"/>
</dbReference>
<comment type="catalytic activity">
    <reaction evidence="11">
        <text>D-glyceraldehyde 3-phosphate + pyruvate + H(+) = 1-deoxy-D-xylulose 5-phosphate + CO2</text>
        <dbReference type="Rhea" id="RHEA:12605"/>
        <dbReference type="ChEBI" id="CHEBI:15361"/>
        <dbReference type="ChEBI" id="CHEBI:15378"/>
        <dbReference type="ChEBI" id="CHEBI:16526"/>
        <dbReference type="ChEBI" id="CHEBI:57792"/>
        <dbReference type="ChEBI" id="CHEBI:59776"/>
        <dbReference type="EC" id="2.2.1.7"/>
    </reaction>
</comment>
<dbReference type="CDD" id="cd02007">
    <property type="entry name" value="TPP_DXS"/>
    <property type="match status" value="1"/>
</dbReference>
<keyword evidence="6 11" id="KW-0460">Magnesium</keyword>
<dbReference type="GO" id="GO:0000287">
    <property type="term" value="F:magnesium ion binding"/>
    <property type="evidence" value="ECO:0007669"/>
    <property type="project" value="UniProtKB-UniRule"/>
</dbReference>
<dbReference type="EMBL" id="MSDO01000002">
    <property type="protein sequence ID" value="OLO05703.1"/>
    <property type="molecule type" value="Genomic_DNA"/>
</dbReference>
<proteinExistence type="inferred from homology"/>
<dbReference type="Pfam" id="PF13292">
    <property type="entry name" value="DXP_synthase_N"/>
    <property type="match status" value="1"/>
</dbReference>
<dbReference type="InterPro" id="IPR009014">
    <property type="entry name" value="Transketo_C/PFOR_II"/>
</dbReference>
<dbReference type="InterPro" id="IPR005477">
    <property type="entry name" value="Dxylulose-5-P_synthase"/>
</dbReference>
<dbReference type="UniPathway" id="UPA00064">
    <property type="reaction ID" value="UER00091"/>
</dbReference>